<accession>A0ABR2ZFN5</accession>
<reference evidence="1 2" key="1">
    <citation type="submission" date="2024-05" db="EMBL/GenBank/DDBJ databases">
        <title>A draft genome resource for the thread blight pathogen Marasmius tenuissimus strain MS-2.</title>
        <authorList>
            <person name="Yulfo-Soto G.E."/>
            <person name="Baruah I.K."/>
            <person name="Amoako-Attah I."/>
            <person name="Bukari Y."/>
            <person name="Meinhardt L.W."/>
            <person name="Bailey B.A."/>
            <person name="Cohen S.P."/>
        </authorList>
    </citation>
    <scope>NUCLEOTIDE SEQUENCE [LARGE SCALE GENOMIC DNA]</scope>
    <source>
        <strain evidence="1 2">MS-2</strain>
    </source>
</reference>
<organism evidence="1 2">
    <name type="scientific">Marasmius tenuissimus</name>
    <dbReference type="NCBI Taxonomy" id="585030"/>
    <lineage>
        <taxon>Eukaryota</taxon>
        <taxon>Fungi</taxon>
        <taxon>Dikarya</taxon>
        <taxon>Basidiomycota</taxon>
        <taxon>Agaricomycotina</taxon>
        <taxon>Agaricomycetes</taxon>
        <taxon>Agaricomycetidae</taxon>
        <taxon>Agaricales</taxon>
        <taxon>Marasmiineae</taxon>
        <taxon>Marasmiaceae</taxon>
        <taxon>Marasmius</taxon>
    </lineage>
</organism>
<evidence type="ECO:0008006" key="3">
    <source>
        <dbReference type="Google" id="ProtNLM"/>
    </source>
</evidence>
<dbReference type="Gene3D" id="2.30.40.10">
    <property type="entry name" value="Urease, subunit C, domain 1"/>
    <property type="match status" value="1"/>
</dbReference>
<gene>
    <name evidence="1" type="ORF">AAF712_013175</name>
</gene>
<evidence type="ECO:0000313" key="1">
    <source>
        <dbReference type="EMBL" id="KAL0060052.1"/>
    </source>
</evidence>
<name>A0ABR2ZFN5_9AGAR</name>
<dbReference type="InterPro" id="IPR011059">
    <property type="entry name" value="Metal-dep_hydrolase_composite"/>
</dbReference>
<comment type="caution">
    <text evidence="1">The sequence shown here is derived from an EMBL/GenBank/DDBJ whole genome shotgun (WGS) entry which is preliminary data.</text>
</comment>
<keyword evidence="2" id="KW-1185">Reference proteome</keyword>
<sequence length="136" mass="14803">MPRTTLITWAVAAVAISTIYFRQIREERYVLCSAPGQRSIYTVDAGNSVAECVSIRGSKLDAVGSFDEIHGTTRSLLWSDDITFISEDAIIVPGLSDSHAHMLEYGKNAQLALEGTKTIEGEDKDCSQQSAILPPL</sequence>
<dbReference type="Gene3D" id="3.10.310.70">
    <property type="match status" value="1"/>
</dbReference>
<dbReference type="EMBL" id="JBBXMP010000195">
    <property type="protein sequence ID" value="KAL0060052.1"/>
    <property type="molecule type" value="Genomic_DNA"/>
</dbReference>
<protein>
    <recommendedName>
        <fullName evidence="3">Amidohydrolase 3 domain-containing protein</fullName>
    </recommendedName>
</protein>
<dbReference type="Gene3D" id="3.20.20.140">
    <property type="entry name" value="Metal-dependent hydrolases"/>
    <property type="match status" value="1"/>
</dbReference>
<evidence type="ECO:0000313" key="2">
    <source>
        <dbReference type="Proteomes" id="UP001437256"/>
    </source>
</evidence>
<proteinExistence type="predicted"/>
<dbReference type="Proteomes" id="UP001437256">
    <property type="component" value="Unassembled WGS sequence"/>
</dbReference>